<evidence type="ECO:0000256" key="6">
    <source>
        <dbReference type="ARBA" id="ARBA00022801"/>
    </source>
</evidence>
<evidence type="ECO:0000259" key="11">
    <source>
        <dbReference type="Pfam" id="PF01979"/>
    </source>
</evidence>
<dbReference type="Gene3D" id="3.20.20.140">
    <property type="entry name" value="Metal-dependent hydrolases"/>
    <property type="match status" value="1"/>
</dbReference>
<dbReference type="UniPathway" id="UPA00070">
    <property type="reaction ID" value="UER00117"/>
</dbReference>
<feature type="binding site" description="via carbamate group" evidence="9">
    <location>
        <position position="105"/>
    </location>
    <ligand>
        <name>Zn(2+)</name>
        <dbReference type="ChEBI" id="CHEBI:29105"/>
        <label>2</label>
    </ligand>
</feature>
<evidence type="ECO:0000313" key="12">
    <source>
        <dbReference type="EMBL" id="SFO95081.1"/>
    </source>
</evidence>
<evidence type="ECO:0000313" key="13">
    <source>
        <dbReference type="Proteomes" id="UP000199236"/>
    </source>
</evidence>
<feature type="active site" evidence="9">
    <location>
        <position position="253"/>
    </location>
</feature>
<feature type="binding site" evidence="9">
    <location>
        <begin position="21"/>
        <end position="23"/>
    </location>
    <ligand>
        <name>substrate</name>
    </ligand>
</feature>
<dbReference type="Pfam" id="PF01979">
    <property type="entry name" value="Amidohydro_1"/>
    <property type="match status" value="1"/>
</dbReference>
<comment type="function">
    <text evidence="1 9">Catalyzes the reversible cyclization of carbamoyl aspartate to dihydroorotate.</text>
</comment>
<keyword evidence="13" id="KW-1185">Reference proteome</keyword>
<feature type="binding site" evidence="9">
    <location>
        <position position="21"/>
    </location>
    <ligand>
        <name>Zn(2+)</name>
        <dbReference type="ChEBI" id="CHEBI:29105"/>
        <label>1</label>
    </ligand>
</feature>
<dbReference type="PROSITE" id="PS00483">
    <property type="entry name" value="DIHYDROOROTASE_2"/>
    <property type="match status" value="1"/>
</dbReference>
<dbReference type="InterPro" id="IPR004721">
    <property type="entry name" value="DHOdimr"/>
</dbReference>
<evidence type="ECO:0000256" key="4">
    <source>
        <dbReference type="ARBA" id="ARBA00012860"/>
    </source>
</evidence>
<sequence>MSLPDNQTDFIVRRPDDWHLHLRDGEMLKAVLPHSSAHFGRAIIMPNLVPPVVKTSDAEAYLGRIQTALPEGHHFEPLMTLYLTERTEPADVELGVKSGLIKALKLYPAGATTNSDSGVRNIEAVYPVLEKMAEIDVPLLVHGEVTDADIDIFDREAVFIDRVLTPIRERFPSLRIVMEHVTTEDGVNFVKGAGDKTAATITTHHLIINRNAILVGGIKPHYYCLPVAKREKHRLALRAAASSGDGRFFLGTDSAPHSKSAKECACGCAGVFNAPNTVNCLAHVFEEDGALDKLEAFMSLNGPAFYGLPANEERIRLFKTDAPLVLEDKITVDGDEVVVFDPGFPLFWRYETANA</sequence>
<feature type="binding site" evidence="9">
    <location>
        <position position="47"/>
    </location>
    <ligand>
        <name>substrate</name>
    </ligand>
</feature>
<evidence type="ECO:0000256" key="8">
    <source>
        <dbReference type="ARBA" id="ARBA00022975"/>
    </source>
</evidence>
<comment type="cofactor">
    <cofactor evidence="9 10">
        <name>Zn(2+)</name>
        <dbReference type="ChEBI" id="CHEBI:29105"/>
    </cofactor>
    <text evidence="9 10">Binds 2 Zn(2+) ions per subunit.</text>
</comment>
<proteinExistence type="inferred from homology"/>
<dbReference type="EC" id="3.5.2.3" evidence="4 9"/>
<accession>A0A1I5LEC6</accession>
<dbReference type="GO" id="GO:0005737">
    <property type="term" value="C:cytoplasm"/>
    <property type="evidence" value="ECO:0007669"/>
    <property type="project" value="TreeGrafter"/>
</dbReference>
<evidence type="ECO:0000256" key="7">
    <source>
        <dbReference type="ARBA" id="ARBA00022833"/>
    </source>
</evidence>
<name>A0A1I5LEC6_9HYPH</name>
<comment type="pathway">
    <text evidence="2 9 10">Pyrimidine metabolism; UMP biosynthesis via de novo pathway; (S)-dihydroorotate from bicarbonate: step 3/3.</text>
</comment>
<organism evidence="12 13">
    <name type="scientific">Cohaesibacter marisflavi</name>
    <dbReference type="NCBI Taxonomy" id="655353"/>
    <lineage>
        <taxon>Bacteria</taxon>
        <taxon>Pseudomonadati</taxon>
        <taxon>Pseudomonadota</taxon>
        <taxon>Alphaproteobacteria</taxon>
        <taxon>Hyphomicrobiales</taxon>
        <taxon>Cohaesibacteraceae</taxon>
    </lineage>
</organism>
<evidence type="ECO:0000256" key="5">
    <source>
        <dbReference type="ARBA" id="ARBA00022723"/>
    </source>
</evidence>
<evidence type="ECO:0000256" key="1">
    <source>
        <dbReference type="ARBA" id="ARBA00002368"/>
    </source>
</evidence>
<feature type="binding site" evidence="9">
    <location>
        <position position="225"/>
    </location>
    <ligand>
        <name>substrate</name>
    </ligand>
</feature>
<keyword evidence="7 9" id="KW-0862">Zinc</keyword>
<dbReference type="PANTHER" id="PTHR43137">
    <property type="entry name" value="DIHYDROOROTASE"/>
    <property type="match status" value="1"/>
</dbReference>
<dbReference type="GO" id="GO:0044205">
    <property type="term" value="P:'de novo' UMP biosynthetic process"/>
    <property type="evidence" value="ECO:0007669"/>
    <property type="project" value="UniProtKB-UniRule"/>
</dbReference>
<feature type="binding site" evidence="9">
    <location>
        <position position="19"/>
    </location>
    <ligand>
        <name>Zn(2+)</name>
        <dbReference type="ChEBI" id="CHEBI:29105"/>
        <label>1</label>
    </ligand>
</feature>
<dbReference type="CDD" id="cd01294">
    <property type="entry name" value="DHOase"/>
    <property type="match status" value="1"/>
</dbReference>
<feature type="binding site" evidence="9">
    <location>
        <position position="257"/>
    </location>
    <ligand>
        <name>substrate</name>
    </ligand>
</feature>
<keyword evidence="8 9" id="KW-0665">Pyrimidine biosynthesis</keyword>
<keyword evidence="5 9" id="KW-0479">Metal-binding</keyword>
<feature type="binding site" evidence="9">
    <location>
        <position position="180"/>
    </location>
    <ligand>
        <name>Zn(2+)</name>
        <dbReference type="ChEBI" id="CHEBI:29105"/>
        <label>2</label>
    </ligand>
</feature>
<dbReference type="AlphaFoldDB" id="A0A1I5LEC6"/>
<dbReference type="InterPro" id="IPR006680">
    <property type="entry name" value="Amidohydro-rel"/>
</dbReference>
<dbReference type="EMBL" id="FOVR01000016">
    <property type="protein sequence ID" value="SFO95081.1"/>
    <property type="molecule type" value="Genomic_DNA"/>
</dbReference>
<comment type="similarity">
    <text evidence="3 9 10">Belongs to the metallo-dependent hydrolases superfamily. DHOase family. Class II DHOase subfamily.</text>
</comment>
<dbReference type="InterPro" id="IPR032466">
    <property type="entry name" value="Metal_Hydrolase"/>
</dbReference>
<dbReference type="PANTHER" id="PTHR43137:SF1">
    <property type="entry name" value="DIHYDROOROTASE"/>
    <property type="match status" value="1"/>
</dbReference>
<feature type="modified residue" description="N6-carboxylysine" evidence="9">
    <location>
        <position position="105"/>
    </location>
</feature>
<dbReference type="STRING" id="655353.SAMN04488056_11685"/>
<reference evidence="12 13" key="1">
    <citation type="submission" date="2016-10" db="EMBL/GenBank/DDBJ databases">
        <authorList>
            <person name="de Groot N.N."/>
        </authorList>
    </citation>
    <scope>NUCLEOTIDE SEQUENCE [LARGE SCALE GENOMIC DNA]</scope>
    <source>
        <strain evidence="12 13">CGMCC 1.9157</strain>
    </source>
</reference>
<dbReference type="OrthoDB" id="9808095at2"/>
<gene>
    <name evidence="9" type="primary">pyrC</name>
    <name evidence="12" type="ORF">SAMN04488056_11685</name>
</gene>
<dbReference type="InterPro" id="IPR002195">
    <property type="entry name" value="Dihydroorotase_CS"/>
</dbReference>
<comment type="catalytic activity">
    <reaction evidence="9 10">
        <text>(S)-dihydroorotate + H2O = N-carbamoyl-L-aspartate + H(+)</text>
        <dbReference type="Rhea" id="RHEA:24296"/>
        <dbReference type="ChEBI" id="CHEBI:15377"/>
        <dbReference type="ChEBI" id="CHEBI:15378"/>
        <dbReference type="ChEBI" id="CHEBI:30864"/>
        <dbReference type="ChEBI" id="CHEBI:32814"/>
        <dbReference type="EC" id="3.5.2.3"/>
    </reaction>
</comment>
<feature type="binding site" evidence="9">
    <location>
        <position position="142"/>
    </location>
    <ligand>
        <name>Zn(2+)</name>
        <dbReference type="ChEBI" id="CHEBI:29105"/>
        <label>2</label>
    </ligand>
</feature>
<dbReference type="PROSITE" id="PS00482">
    <property type="entry name" value="DIHYDROOROTASE_1"/>
    <property type="match status" value="1"/>
</dbReference>
<dbReference type="GO" id="GO:0004151">
    <property type="term" value="F:dihydroorotase activity"/>
    <property type="evidence" value="ECO:0007669"/>
    <property type="project" value="UniProtKB-UniRule"/>
</dbReference>
<feature type="domain" description="Amidohydrolase-related" evidence="11">
    <location>
        <begin position="17"/>
        <end position="311"/>
    </location>
</feature>
<dbReference type="Proteomes" id="UP000199236">
    <property type="component" value="Unassembled WGS sequence"/>
</dbReference>
<feature type="binding site" evidence="9">
    <location>
        <position position="253"/>
    </location>
    <ligand>
        <name>Zn(2+)</name>
        <dbReference type="ChEBI" id="CHEBI:29105"/>
        <label>1</label>
    </ligand>
</feature>
<dbReference type="PIRSF" id="PIRSF001237">
    <property type="entry name" value="DHOdimr"/>
    <property type="match status" value="1"/>
</dbReference>
<comment type="subunit">
    <text evidence="9">Homodimer.</text>
</comment>
<feature type="binding site" evidence="9">
    <location>
        <position position="269"/>
    </location>
    <ligand>
        <name>substrate</name>
    </ligand>
</feature>
<evidence type="ECO:0000256" key="3">
    <source>
        <dbReference type="ARBA" id="ARBA00005631"/>
    </source>
</evidence>
<dbReference type="GO" id="GO:0006207">
    <property type="term" value="P:'de novo' pyrimidine nucleobase biosynthetic process"/>
    <property type="evidence" value="ECO:0007669"/>
    <property type="project" value="TreeGrafter"/>
</dbReference>
<evidence type="ECO:0000256" key="2">
    <source>
        <dbReference type="ARBA" id="ARBA00004880"/>
    </source>
</evidence>
<dbReference type="SUPFAM" id="SSF51556">
    <property type="entry name" value="Metallo-dependent hydrolases"/>
    <property type="match status" value="1"/>
</dbReference>
<dbReference type="GO" id="GO:0008270">
    <property type="term" value="F:zinc ion binding"/>
    <property type="evidence" value="ECO:0007669"/>
    <property type="project" value="UniProtKB-UniRule"/>
</dbReference>
<dbReference type="RefSeq" id="WP_090075261.1">
    <property type="nucleotide sequence ID" value="NZ_FOVR01000016.1"/>
</dbReference>
<evidence type="ECO:0000256" key="10">
    <source>
        <dbReference type="RuleBase" id="RU003440"/>
    </source>
</evidence>
<evidence type="ECO:0000256" key="9">
    <source>
        <dbReference type="HAMAP-Rule" id="MF_00219"/>
    </source>
</evidence>
<feature type="binding site" description="via carbamate group" evidence="9">
    <location>
        <position position="105"/>
    </location>
    <ligand>
        <name>Zn(2+)</name>
        <dbReference type="ChEBI" id="CHEBI:29105"/>
        <label>1</label>
    </ligand>
</feature>
<protein>
    <recommendedName>
        <fullName evidence="4 9">Dihydroorotase</fullName>
        <shortName evidence="9">DHOase</shortName>
        <ecNumber evidence="4 9">3.5.2.3</ecNumber>
    </recommendedName>
</protein>
<dbReference type="NCBIfam" id="TIGR00856">
    <property type="entry name" value="pyrC_dimer"/>
    <property type="match status" value="1"/>
</dbReference>
<dbReference type="HAMAP" id="MF_00219">
    <property type="entry name" value="PyrC_classII"/>
    <property type="match status" value="1"/>
</dbReference>
<keyword evidence="6 9" id="KW-0378">Hydrolase</keyword>
<feature type="binding site" evidence="9">
    <location>
        <position position="142"/>
    </location>
    <ligand>
        <name>substrate</name>
    </ligand>
</feature>